<keyword evidence="1" id="KW-1133">Transmembrane helix</keyword>
<name>A0A1E7YT30_9PROT</name>
<keyword evidence="1" id="KW-0812">Transmembrane</keyword>
<accession>A0A1E7YT30</accession>
<proteinExistence type="predicted"/>
<dbReference type="AlphaFoldDB" id="A0A1E7YT30"/>
<evidence type="ECO:0008006" key="4">
    <source>
        <dbReference type="Google" id="ProtNLM"/>
    </source>
</evidence>
<dbReference type="EMBL" id="LZYH01000806">
    <property type="protein sequence ID" value="OFC51913.1"/>
    <property type="molecule type" value="Genomic_DNA"/>
</dbReference>
<feature type="transmembrane region" description="Helical" evidence="1">
    <location>
        <begin position="188"/>
        <end position="211"/>
    </location>
</feature>
<comment type="caution">
    <text evidence="2">The sequence shown here is derived from an EMBL/GenBank/DDBJ whole genome shotgun (WGS) entry which is preliminary data.</text>
</comment>
<evidence type="ECO:0000256" key="1">
    <source>
        <dbReference type="SAM" id="Phobius"/>
    </source>
</evidence>
<dbReference type="Proteomes" id="UP000175707">
    <property type="component" value="Unassembled WGS sequence"/>
</dbReference>
<feature type="transmembrane region" description="Helical" evidence="1">
    <location>
        <begin position="152"/>
        <end position="176"/>
    </location>
</feature>
<reference evidence="2 3" key="1">
    <citation type="submission" date="2016-06" db="EMBL/GenBank/DDBJ databases">
        <title>Gene turnover analysis identifies the evolutionary adaptation of the extremophile Acidithiobacillus caldus.</title>
        <authorList>
            <person name="Zhang X."/>
        </authorList>
    </citation>
    <scope>NUCLEOTIDE SEQUENCE [LARGE SCALE GENOMIC DNA]</scope>
    <source>
        <strain evidence="2 3">S1</strain>
    </source>
</reference>
<protein>
    <recommendedName>
        <fullName evidence="4">MobE</fullName>
    </recommendedName>
</protein>
<sequence>MANLPEAMKLITGTEPTPEQIQRVQAIAHSLDMSMQDAMFPILVALDQYHGIYTRLPGEVAARTKDLTTAAANNAATQAQAAVTEAVAGLVPSVEQAVADAAAKAVKRVEIGTSMFWVWLGMVALGAMLTLGWVLGSRAYYTVEAGKLTWGYFWQVCAWGIGLGTAAPALILMGLLDLSGYGEKRQGWQWVSMLLGFGIIILLGLFFFNAIK</sequence>
<feature type="transmembrane region" description="Helical" evidence="1">
    <location>
        <begin position="116"/>
        <end position="140"/>
    </location>
</feature>
<evidence type="ECO:0000313" key="3">
    <source>
        <dbReference type="Proteomes" id="UP000175707"/>
    </source>
</evidence>
<gene>
    <name evidence="2" type="ORF">BAE30_12450</name>
</gene>
<organism evidence="2 3">
    <name type="scientific">Acidithiobacillus caldus</name>
    <dbReference type="NCBI Taxonomy" id="33059"/>
    <lineage>
        <taxon>Bacteria</taxon>
        <taxon>Pseudomonadati</taxon>
        <taxon>Pseudomonadota</taxon>
        <taxon>Acidithiobacillia</taxon>
        <taxon>Acidithiobacillales</taxon>
        <taxon>Acidithiobacillaceae</taxon>
        <taxon>Acidithiobacillus</taxon>
    </lineage>
</organism>
<evidence type="ECO:0000313" key="2">
    <source>
        <dbReference type="EMBL" id="OFC51913.1"/>
    </source>
</evidence>
<keyword evidence="1" id="KW-0472">Membrane</keyword>